<proteinExistence type="predicted"/>
<dbReference type="AlphaFoldDB" id="A0AAW3PYJ1"/>
<dbReference type="Proteomes" id="UP000070434">
    <property type="component" value="Chromosome 1"/>
</dbReference>
<evidence type="ECO:0000313" key="1">
    <source>
        <dbReference type="EMBL" id="KWZ34379.1"/>
    </source>
</evidence>
<accession>A0AAW3PYJ1</accession>
<name>A0AAW3PYJ1_9BURK</name>
<dbReference type="EMBL" id="LNJP01000001">
    <property type="protein sequence ID" value="KWZ34379.1"/>
    <property type="molecule type" value="Genomic_DNA"/>
</dbReference>
<reference evidence="1 2" key="1">
    <citation type="submission" date="2015-11" db="EMBL/GenBank/DDBJ databases">
        <authorList>
            <person name="Sahl J."/>
            <person name="Wagner D."/>
            <person name="Keim P."/>
        </authorList>
    </citation>
    <scope>NUCLEOTIDE SEQUENCE [LARGE SCALE GENOMIC DNA]</scope>
    <source>
        <strain evidence="1 2">AZ-4-2-10-S1-D7</strain>
    </source>
</reference>
<evidence type="ECO:0000313" key="2">
    <source>
        <dbReference type="Proteomes" id="UP000070434"/>
    </source>
</evidence>
<dbReference type="RefSeq" id="WP_060965593.1">
    <property type="nucleotide sequence ID" value="NZ_CM003768.1"/>
</dbReference>
<sequence>MKPPPGAPDANRLVPVPFPHAKVDRSTSAALPPREFGTTVDSQLRQALDALVGRAIAKVDAKPWSMPAKPVCESEGNPST</sequence>
<protein>
    <submittedName>
        <fullName evidence="1">Uncharacterized protein</fullName>
    </submittedName>
</protein>
<comment type="caution">
    <text evidence="1">The sequence shown here is derived from an EMBL/GenBank/DDBJ whole genome shotgun (WGS) entry which is preliminary data.</text>
</comment>
<gene>
    <name evidence="1" type="ORF">WS64_01900</name>
</gene>
<organism evidence="1 2">
    <name type="scientific">Burkholderia anthina</name>
    <dbReference type="NCBI Taxonomy" id="179879"/>
    <lineage>
        <taxon>Bacteria</taxon>
        <taxon>Pseudomonadati</taxon>
        <taxon>Pseudomonadota</taxon>
        <taxon>Betaproteobacteria</taxon>
        <taxon>Burkholderiales</taxon>
        <taxon>Burkholderiaceae</taxon>
        <taxon>Burkholderia</taxon>
        <taxon>Burkholderia cepacia complex</taxon>
    </lineage>
</organism>